<gene>
    <name evidence="2" type="ORF">BJ554DRAFT_4507</name>
</gene>
<accession>A0A8H7ZM15</accession>
<dbReference type="EMBL" id="JAEFCI010012589">
    <property type="protein sequence ID" value="KAG5455908.1"/>
    <property type="molecule type" value="Genomic_DNA"/>
</dbReference>
<organism evidence="2 3">
    <name type="scientific">Olpidium bornovanus</name>
    <dbReference type="NCBI Taxonomy" id="278681"/>
    <lineage>
        <taxon>Eukaryota</taxon>
        <taxon>Fungi</taxon>
        <taxon>Fungi incertae sedis</taxon>
        <taxon>Olpidiomycota</taxon>
        <taxon>Olpidiomycotina</taxon>
        <taxon>Olpidiomycetes</taxon>
        <taxon>Olpidiales</taxon>
        <taxon>Olpidiaceae</taxon>
        <taxon>Olpidium</taxon>
    </lineage>
</organism>
<protein>
    <submittedName>
        <fullName evidence="2">Uncharacterized protein</fullName>
    </submittedName>
</protein>
<feature type="non-terminal residue" evidence="2">
    <location>
        <position position="1"/>
    </location>
</feature>
<comment type="caution">
    <text evidence="2">The sequence shown here is derived from an EMBL/GenBank/DDBJ whole genome shotgun (WGS) entry which is preliminary data.</text>
</comment>
<evidence type="ECO:0000256" key="1">
    <source>
        <dbReference type="SAM" id="MobiDB-lite"/>
    </source>
</evidence>
<keyword evidence="3" id="KW-1185">Reference proteome</keyword>
<proteinExistence type="predicted"/>
<feature type="region of interest" description="Disordered" evidence="1">
    <location>
        <begin position="1"/>
        <end position="258"/>
    </location>
</feature>
<feature type="compositionally biased region" description="Polar residues" evidence="1">
    <location>
        <begin position="200"/>
        <end position="211"/>
    </location>
</feature>
<feature type="compositionally biased region" description="Low complexity" evidence="1">
    <location>
        <begin position="62"/>
        <end position="72"/>
    </location>
</feature>
<dbReference type="AlphaFoldDB" id="A0A8H7ZM15"/>
<feature type="compositionally biased region" description="Basic and acidic residues" evidence="1">
    <location>
        <begin position="1"/>
        <end position="14"/>
    </location>
</feature>
<feature type="compositionally biased region" description="Basic and acidic residues" evidence="1">
    <location>
        <begin position="238"/>
        <end position="248"/>
    </location>
</feature>
<evidence type="ECO:0000313" key="3">
    <source>
        <dbReference type="Proteomes" id="UP000673691"/>
    </source>
</evidence>
<reference evidence="2 3" key="1">
    <citation type="journal article" name="Sci. Rep.">
        <title>Genome-scale phylogenetic analyses confirm Olpidium as the closest living zoosporic fungus to the non-flagellated, terrestrial fungi.</title>
        <authorList>
            <person name="Chang Y."/>
            <person name="Rochon D."/>
            <person name="Sekimoto S."/>
            <person name="Wang Y."/>
            <person name="Chovatia M."/>
            <person name="Sandor L."/>
            <person name="Salamov A."/>
            <person name="Grigoriev I.V."/>
            <person name="Stajich J.E."/>
            <person name="Spatafora J.W."/>
        </authorList>
    </citation>
    <scope>NUCLEOTIDE SEQUENCE [LARGE SCALE GENOMIC DNA]</scope>
    <source>
        <strain evidence="2">S191</strain>
    </source>
</reference>
<sequence length="331" mass="35690">DVLRCRSERRAESSKKHRSGSSPEFPGAEEAQRQAAGREALGSSLRPRTRSQTKAQEAPILSGRRAAAGASATRKRRQQTIPDGGTAPPEKKSKKPAGNSRSSTGKPEGVSGGKTASEIIPAQEPVEGADMSMPVSERTRSKRSSKTRNYYDEDDHPLDGLPSTAGEGKSRSRRGDKKQQGSSERGRGKKGKGVAEGESWRSNQNNSSVPGETSDLPESGRADRRSSRLRFRASLGDLDPKQRTESPGKSKGGSSCEREYQTYTAENKAGMAECHEEGDDESEYGASEAAPSDFAFNASFYGMAGMMMARPSESKFLFQIGIRLKALLLPN</sequence>
<dbReference type="Proteomes" id="UP000673691">
    <property type="component" value="Unassembled WGS sequence"/>
</dbReference>
<evidence type="ECO:0000313" key="2">
    <source>
        <dbReference type="EMBL" id="KAG5455908.1"/>
    </source>
</evidence>
<name>A0A8H7ZM15_9FUNG</name>